<evidence type="ECO:0000259" key="1">
    <source>
        <dbReference type="Pfam" id="PF00717"/>
    </source>
</evidence>
<dbReference type="KEGG" id="xap:XA3_15670"/>
<keyword evidence="3" id="KW-1185">Reference proteome</keyword>
<organism evidence="2 3">
    <name type="scientific">Xylocopilactobacillus apicola</name>
    <dbReference type="NCBI Taxonomy" id="2932184"/>
    <lineage>
        <taxon>Bacteria</taxon>
        <taxon>Bacillati</taxon>
        <taxon>Bacillota</taxon>
        <taxon>Bacilli</taxon>
        <taxon>Lactobacillales</taxon>
        <taxon>Lactobacillaceae</taxon>
        <taxon>Xylocopilactobacillus</taxon>
    </lineage>
</organism>
<dbReference type="InterPro" id="IPR015927">
    <property type="entry name" value="Peptidase_S24_S26A/B/C"/>
</dbReference>
<evidence type="ECO:0000313" key="3">
    <source>
        <dbReference type="Proteomes" id="UP001321861"/>
    </source>
</evidence>
<reference evidence="2 3" key="1">
    <citation type="journal article" date="2023" name="Microbiol. Spectr.">
        <title>Symbiosis of Carpenter Bees with Uncharacterized Lactic Acid Bacteria Showing NAD Auxotrophy.</title>
        <authorList>
            <person name="Kawasaki S."/>
            <person name="Ozawa K."/>
            <person name="Mori T."/>
            <person name="Yamamoto A."/>
            <person name="Ito M."/>
            <person name="Ohkuma M."/>
            <person name="Sakamoto M."/>
            <person name="Matsutani M."/>
        </authorList>
    </citation>
    <scope>NUCLEOTIDE SEQUENCE [LARGE SCALE GENOMIC DNA]</scope>
    <source>
        <strain evidence="2 3">XA3</strain>
    </source>
</reference>
<proteinExistence type="predicted"/>
<feature type="domain" description="Peptidase S24/S26A/S26B/S26C" evidence="1">
    <location>
        <begin position="8"/>
        <end position="100"/>
    </location>
</feature>
<dbReference type="CDD" id="cd06462">
    <property type="entry name" value="Peptidase_S24_S26"/>
    <property type="match status" value="1"/>
</dbReference>
<dbReference type="Pfam" id="PF00717">
    <property type="entry name" value="Peptidase_S24"/>
    <property type="match status" value="1"/>
</dbReference>
<name>A0AAU9D9N2_9LACO</name>
<protein>
    <recommendedName>
        <fullName evidence="1">Peptidase S24/S26A/S26B/S26C domain-containing protein</fullName>
    </recommendedName>
</protein>
<accession>A0AAU9D9N2</accession>
<dbReference type="EMBL" id="AP026802">
    <property type="protein sequence ID" value="BDR59126.1"/>
    <property type="molecule type" value="Genomic_DNA"/>
</dbReference>
<dbReference type="InterPro" id="IPR036286">
    <property type="entry name" value="LexA/Signal_pep-like_sf"/>
</dbReference>
<gene>
    <name evidence="2" type="ORF">XA3_15670</name>
</gene>
<dbReference type="AlphaFoldDB" id="A0AAU9D9N2"/>
<sequence>MRKHAGDKEIIVTYINGESMNRIMPNHSLIAIKKCTSVKDLRDGDIVAFKDAEQMCVKEFFNDFQSRTFSFSPNSADKSLTPVIYRWEDTKNIKIIGKVVICVVNF</sequence>
<dbReference type="SUPFAM" id="SSF51306">
    <property type="entry name" value="LexA/Signal peptidase"/>
    <property type="match status" value="1"/>
</dbReference>
<dbReference type="Proteomes" id="UP001321861">
    <property type="component" value="Chromosome"/>
</dbReference>
<evidence type="ECO:0000313" key="2">
    <source>
        <dbReference type="EMBL" id="BDR59126.1"/>
    </source>
</evidence>
<dbReference type="Gene3D" id="2.10.109.10">
    <property type="entry name" value="Umud Fragment, subunit A"/>
    <property type="match status" value="1"/>
</dbReference>